<reference evidence="2" key="1">
    <citation type="submission" date="2017-06" db="EMBL/GenBank/DDBJ databases">
        <authorList>
            <person name="Varghese N."/>
            <person name="Submissions S."/>
        </authorList>
    </citation>
    <scope>NUCLEOTIDE SEQUENCE [LARGE SCALE GENOMIC DNA]</scope>
    <source>
        <strain evidence="2">LNB2</strain>
    </source>
</reference>
<evidence type="ECO:0000313" key="2">
    <source>
        <dbReference type="Proteomes" id="UP000198281"/>
    </source>
</evidence>
<dbReference type="AlphaFoldDB" id="A0A239I2J9"/>
<accession>A0A239I2J9</accession>
<sequence>MSDVTTAWARYRRALEEIRARLLELDCAQFPDGEAMVCRLMLEAEAMAYNLVIAPKVATPRLLTQTVFLPGIYDWMLPNPDFYYRYAFVDGSTEHRLTGLRGTSRFLEAQVIAGFFGDPAIKLLETHDLDRMITGDDQIEAVISPEAPAGHVRWIRTEPGCMNTIIIREAFCDWRTESGSHLLLSGGNAATSVDHDIADRLDRARRFLDFAMTTFGPQFCQSVVRQSGENVLTLLNTGRDEDAANPNAAYIAGGFALAPDEALILEFDVPDALYWGIHLGDRWSRTLDYIAHQSSLNGAQVVTESGCRARIIVAHQDPGMPNWLDTGGLERGMILLRWYRAAATPVPEVRLTRLADLVAGSISRDERSGVIEARKKAVLARYRM</sequence>
<dbReference type="EMBL" id="FZOS01000021">
    <property type="protein sequence ID" value="SNS87749.1"/>
    <property type="molecule type" value="Genomic_DNA"/>
</dbReference>
<dbReference type="OrthoDB" id="7053758at2"/>
<evidence type="ECO:0000313" key="1">
    <source>
        <dbReference type="EMBL" id="SNS87749.1"/>
    </source>
</evidence>
<protein>
    <recommendedName>
        <fullName evidence="3">DUF1214 domain-containing protein</fullName>
    </recommendedName>
</protein>
<evidence type="ECO:0008006" key="3">
    <source>
        <dbReference type="Google" id="ProtNLM"/>
    </source>
</evidence>
<organism evidence="1 2">
    <name type="scientific">Edaphosphingomonas laterariae</name>
    <dbReference type="NCBI Taxonomy" id="861865"/>
    <lineage>
        <taxon>Bacteria</taxon>
        <taxon>Pseudomonadati</taxon>
        <taxon>Pseudomonadota</taxon>
        <taxon>Alphaproteobacteria</taxon>
        <taxon>Sphingomonadales</taxon>
        <taxon>Rhizorhabdaceae</taxon>
        <taxon>Edaphosphingomonas</taxon>
    </lineage>
</organism>
<name>A0A239I2J9_9SPHN</name>
<keyword evidence="2" id="KW-1185">Reference proteome</keyword>
<dbReference type="Proteomes" id="UP000198281">
    <property type="component" value="Unassembled WGS sequence"/>
</dbReference>
<dbReference type="RefSeq" id="WP_089220567.1">
    <property type="nucleotide sequence ID" value="NZ_FZOS01000021.1"/>
</dbReference>
<proteinExistence type="predicted"/>
<gene>
    <name evidence="1" type="ORF">SAMN06295912_1218</name>
</gene>